<protein>
    <submittedName>
        <fullName evidence="1">Uncharacterized protein</fullName>
    </submittedName>
</protein>
<evidence type="ECO:0000313" key="1">
    <source>
        <dbReference type="EMBL" id="ENH75290.1"/>
    </source>
</evidence>
<reference evidence="2" key="1">
    <citation type="submission" date="2012-09" db="EMBL/GenBank/DDBJ databases">
        <title>Genome sequencing and comparative transcriptomics of race 1 and race 4 of banana pathogen: Fusarium oxysporum f. sp. cubense.</title>
        <authorList>
            <person name="Fang X."/>
            <person name="Huang J."/>
        </authorList>
    </citation>
    <scope>NUCLEOTIDE SEQUENCE [LARGE SCALE GENOMIC DNA]</scope>
    <source>
        <strain evidence="2">race 1</strain>
    </source>
</reference>
<dbReference type="GO" id="GO:0009116">
    <property type="term" value="P:nucleoside metabolic process"/>
    <property type="evidence" value="ECO:0007669"/>
    <property type="project" value="InterPro"/>
</dbReference>
<name>N4UYR8_FUSC1</name>
<accession>N4UYR8</accession>
<dbReference type="EMBL" id="KB729986">
    <property type="protein sequence ID" value="ENH75290.1"/>
    <property type="molecule type" value="Genomic_DNA"/>
</dbReference>
<sequence length="52" mass="5947">LSVRGICDYSDSHKTKEWQKYTAAIAVAYVREFLGGFPVCHGFQKIESTRDH</sequence>
<feature type="non-terminal residue" evidence="1">
    <location>
        <position position="52"/>
    </location>
</feature>
<dbReference type="STRING" id="1229664.N4UYR8"/>
<proteinExistence type="predicted"/>
<dbReference type="VEuPathDB" id="FungiDB:FOC1_h10017710"/>
<dbReference type="Gene3D" id="3.40.50.1580">
    <property type="entry name" value="Nucleoside phosphorylase domain"/>
    <property type="match status" value="1"/>
</dbReference>
<dbReference type="InterPro" id="IPR035994">
    <property type="entry name" value="Nucleoside_phosphorylase_sf"/>
</dbReference>
<dbReference type="AlphaFoldDB" id="N4UYR8"/>
<dbReference type="GO" id="GO:0003824">
    <property type="term" value="F:catalytic activity"/>
    <property type="evidence" value="ECO:0007669"/>
    <property type="project" value="InterPro"/>
</dbReference>
<feature type="non-terminal residue" evidence="1">
    <location>
        <position position="1"/>
    </location>
</feature>
<gene>
    <name evidence="1" type="ORF">FOC1_h10017710</name>
</gene>
<evidence type="ECO:0000313" key="2">
    <source>
        <dbReference type="Proteomes" id="UP000016928"/>
    </source>
</evidence>
<reference evidence="2" key="2">
    <citation type="journal article" date="2014" name="PLoS ONE">
        <title>Genome and Transcriptome Analysis of the Fungal Pathogen Fusarium oxysporum f. sp. cubense Causing Banana Vascular Wilt Disease.</title>
        <authorList>
            <person name="Guo L."/>
            <person name="Han L."/>
            <person name="Yang L."/>
            <person name="Zeng H."/>
            <person name="Fan D."/>
            <person name="Zhu Y."/>
            <person name="Feng Y."/>
            <person name="Wang G."/>
            <person name="Peng C."/>
            <person name="Jiang X."/>
            <person name="Zhou D."/>
            <person name="Ni P."/>
            <person name="Liang C."/>
            <person name="Liu L."/>
            <person name="Wang J."/>
            <person name="Mao C."/>
            <person name="Fang X."/>
            <person name="Peng M."/>
            <person name="Huang J."/>
        </authorList>
    </citation>
    <scope>NUCLEOTIDE SEQUENCE [LARGE SCALE GENOMIC DNA]</scope>
    <source>
        <strain evidence="2">race 1</strain>
    </source>
</reference>
<dbReference type="OrthoDB" id="20872at2759"/>
<dbReference type="HOGENOM" id="CLU_3092925_0_0_1"/>
<organism evidence="1 2">
    <name type="scientific">Fusarium oxysporum f. sp. cubense (strain race 1)</name>
    <name type="common">Panama disease fungus</name>
    <dbReference type="NCBI Taxonomy" id="1229664"/>
    <lineage>
        <taxon>Eukaryota</taxon>
        <taxon>Fungi</taxon>
        <taxon>Dikarya</taxon>
        <taxon>Ascomycota</taxon>
        <taxon>Pezizomycotina</taxon>
        <taxon>Sordariomycetes</taxon>
        <taxon>Hypocreomycetidae</taxon>
        <taxon>Hypocreales</taxon>
        <taxon>Nectriaceae</taxon>
        <taxon>Fusarium</taxon>
        <taxon>Fusarium oxysporum species complex</taxon>
    </lineage>
</organism>
<dbReference type="Proteomes" id="UP000016928">
    <property type="component" value="Unassembled WGS sequence"/>
</dbReference>